<dbReference type="GO" id="GO:0006974">
    <property type="term" value="P:DNA damage response"/>
    <property type="evidence" value="ECO:0007669"/>
    <property type="project" value="InterPro"/>
</dbReference>
<accession>A0A067TED2</accession>
<proteinExistence type="predicted"/>
<dbReference type="InterPro" id="IPR027450">
    <property type="entry name" value="AlkB-like"/>
</dbReference>
<dbReference type="OrthoDB" id="28127at2759"/>
<sequence>MSGLRCSFATSRSLALMTKFRHQYHISQPQPYPQGFSFWPNYFSDTEQKTLLAASLHKLDQSETRRARRRRKEYWDSKLQSLIRLGAGSPASLFAPDDMYEFQEGHFDGVIHHFREMHLSSWPIEQFQDLSAILIRLYSLCPTKDIQTHILHLASYGSILPHVDNVNSSGAWILGVSLGGERVLRMQKVPEGGENFSLNLPSGSVYLQRDQVRYNYLHSIARKSREGAVVDAEQRLSIMIRDQNAYPSSY</sequence>
<dbReference type="Gene3D" id="2.60.120.590">
    <property type="entry name" value="Alpha-ketoglutarate-dependent dioxygenase AlkB-like"/>
    <property type="match status" value="1"/>
</dbReference>
<reference evidence="3" key="1">
    <citation type="journal article" date="2014" name="Proc. Natl. Acad. Sci. U.S.A.">
        <title>Extensive sampling of basidiomycete genomes demonstrates inadequacy of the white-rot/brown-rot paradigm for wood decay fungi.</title>
        <authorList>
            <person name="Riley R."/>
            <person name="Salamov A.A."/>
            <person name="Brown D.W."/>
            <person name="Nagy L.G."/>
            <person name="Floudas D."/>
            <person name="Held B.W."/>
            <person name="Levasseur A."/>
            <person name="Lombard V."/>
            <person name="Morin E."/>
            <person name="Otillar R."/>
            <person name="Lindquist E.A."/>
            <person name="Sun H."/>
            <person name="LaButti K.M."/>
            <person name="Schmutz J."/>
            <person name="Jabbour D."/>
            <person name="Luo H."/>
            <person name="Baker S.E."/>
            <person name="Pisabarro A.G."/>
            <person name="Walton J.D."/>
            <person name="Blanchette R.A."/>
            <person name="Henrissat B."/>
            <person name="Martin F."/>
            <person name="Cullen D."/>
            <person name="Hibbett D.S."/>
            <person name="Grigoriev I.V."/>
        </authorList>
    </citation>
    <scope>NUCLEOTIDE SEQUENCE [LARGE SCALE GENOMIC DNA]</scope>
    <source>
        <strain evidence="3">CBS 339.88</strain>
    </source>
</reference>
<dbReference type="STRING" id="685588.A0A067TED2"/>
<dbReference type="PANTHER" id="PTHR21052">
    <property type="entry name" value="SPERMATOGENESIS ASSOCIATED 11-RELATED"/>
    <property type="match status" value="1"/>
</dbReference>
<protein>
    <recommendedName>
        <fullName evidence="1">Alpha-ketoglutarate-dependent dioxygenase AlkB-like domain-containing protein</fullName>
    </recommendedName>
</protein>
<name>A0A067TED2_GALM3</name>
<dbReference type="InterPro" id="IPR037151">
    <property type="entry name" value="AlkB-like_sf"/>
</dbReference>
<gene>
    <name evidence="2" type="ORF">GALMADRAFT_239435</name>
</gene>
<dbReference type="AlphaFoldDB" id="A0A067TED2"/>
<dbReference type="GO" id="GO:0005759">
    <property type="term" value="C:mitochondrial matrix"/>
    <property type="evidence" value="ECO:0007669"/>
    <property type="project" value="TreeGrafter"/>
</dbReference>
<dbReference type="Proteomes" id="UP000027222">
    <property type="component" value="Unassembled WGS sequence"/>
</dbReference>
<evidence type="ECO:0000313" key="3">
    <source>
        <dbReference type="Proteomes" id="UP000027222"/>
    </source>
</evidence>
<dbReference type="HOGENOM" id="CLU_080229_0_0_1"/>
<dbReference type="Pfam" id="PF13532">
    <property type="entry name" value="2OG-FeII_Oxy_2"/>
    <property type="match status" value="1"/>
</dbReference>
<evidence type="ECO:0000259" key="1">
    <source>
        <dbReference type="Pfam" id="PF13532"/>
    </source>
</evidence>
<dbReference type="GO" id="GO:0016706">
    <property type="term" value="F:2-oxoglutarate-dependent dioxygenase activity"/>
    <property type="evidence" value="ECO:0007669"/>
    <property type="project" value="TreeGrafter"/>
</dbReference>
<organism evidence="2 3">
    <name type="scientific">Galerina marginata (strain CBS 339.88)</name>
    <dbReference type="NCBI Taxonomy" id="685588"/>
    <lineage>
        <taxon>Eukaryota</taxon>
        <taxon>Fungi</taxon>
        <taxon>Dikarya</taxon>
        <taxon>Basidiomycota</taxon>
        <taxon>Agaricomycotina</taxon>
        <taxon>Agaricomycetes</taxon>
        <taxon>Agaricomycetidae</taxon>
        <taxon>Agaricales</taxon>
        <taxon>Agaricineae</taxon>
        <taxon>Strophariaceae</taxon>
        <taxon>Galerina</taxon>
    </lineage>
</organism>
<feature type="domain" description="Alpha-ketoglutarate-dependent dioxygenase AlkB-like" evidence="1">
    <location>
        <begin position="158"/>
        <end position="241"/>
    </location>
</feature>
<dbReference type="GO" id="GO:0006631">
    <property type="term" value="P:fatty acid metabolic process"/>
    <property type="evidence" value="ECO:0007669"/>
    <property type="project" value="TreeGrafter"/>
</dbReference>
<dbReference type="SUPFAM" id="SSF51197">
    <property type="entry name" value="Clavaminate synthase-like"/>
    <property type="match status" value="1"/>
</dbReference>
<dbReference type="PANTHER" id="PTHR21052:SF0">
    <property type="entry name" value="ALPHA-KETOGLUTARATE-DEPENDENT DIOXYGENASE ALKB HOMOLOG 7, MITOCHONDRIAL"/>
    <property type="match status" value="1"/>
</dbReference>
<keyword evidence="3" id="KW-1185">Reference proteome</keyword>
<dbReference type="EMBL" id="KL142370">
    <property type="protein sequence ID" value="KDR81476.1"/>
    <property type="molecule type" value="Genomic_DNA"/>
</dbReference>
<dbReference type="InterPro" id="IPR032870">
    <property type="entry name" value="ALKBH7-like"/>
</dbReference>
<evidence type="ECO:0000313" key="2">
    <source>
        <dbReference type="EMBL" id="KDR81476.1"/>
    </source>
</evidence>